<feature type="transmembrane region" description="Helical" evidence="8">
    <location>
        <begin position="114"/>
        <end position="135"/>
    </location>
</feature>
<evidence type="ECO:0000256" key="8">
    <source>
        <dbReference type="SAM" id="Phobius"/>
    </source>
</evidence>
<reference evidence="10" key="1">
    <citation type="submission" date="2016-10" db="EMBL/GenBank/DDBJ databases">
        <authorList>
            <person name="Varghese N."/>
        </authorList>
    </citation>
    <scope>NUCLEOTIDE SEQUENCE [LARGE SCALE GENOMIC DNA]</scope>
    <source>
        <strain evidence="10">CGMCC 1.12284</strain>
    </source>
</reference>
<keyword evidence="4 8" id="KW-0812">Transmembrane</keyword>
<keyword evidence="6 8" id="KW-0472">Membrane</keyword>
<dbReference type="AlphaFoldDB" id="A0A1I0QHN6"/>
<feature type="transmembrane region" description="Helical" evidence="8">
    <location>
        <begin position="166"/>
        <end position="189"/>
    </location>
</feature>
<dbReference type="PROSITE" id="PS01303">
    <property type="entry name" value="BCCT"/>
    <property type="match status" value="1"/>
</dbReference>
<organism evidence="9 10">
    <name type="scientific">Natrinema salifodinae</name>
    <dbReference type="NCBI Taxonomy" id="1202768"/>
    <lineage>
        <taxon>Archaea</taxon>
        <taxon>Methanobacteriati</taxon>
        <taxon>Methanobacteriota</taxon>
        <taxon>Stenosarchaea group</taxon>
        <taxon>Halobacteria</taxon>
        <taxon>Halobacteriales</taxon>
        <taxon>Natrialbaceae</taxon>
        <taxon>Natrinema</taxon>
    </lineage>
</organism>
<dbReference type="InterPro" id="IPR000060">
    <property type="entry name" value="BCCT_transptr"/>
</dbReference>
<feature type="transmembrane region" description="Helical" evidence="8">
    <location>
        <begin position="217"/>
        <end position="237"/>
    </location>
</feature>
<keyword evidence="3" id="KW-1003">Cell membrane</keyword>
<proteinExistence type="predicted"/>
<dbReference type="OrthoDB" id="141573at2157"/>
<evidence type="ECO:0000313" key="9">
    <source>
        <dbReference type="EMBL" id="SEW26138.1"/>
    </source>
</evidence>
<gene>
    <name evidence="9" type="ORF">SAMN05216285_3544</name>
</gene>
<evidence type="ECO:0000256" key="2">
    <source>
        <dbReference type="ARBA" id="ARBA00022448"/>
    </source>
</evidence>
<comment type="subcellular location">
    <subcellularLocation>
        <location evidence="1">Cell membrane</location>
        <topology evidence="1">Multi-pass membrane protein</topology>
    </subcellularLocation>
</comment>
<dbReference type="RefSeq" id="WP_081985432.1">
    <property type="nucleotide sequence ID" value="NZ_FOIS01000004.1"/>
</dbReference>
<feature type="transmembrane region" description="Helical" evidence="8">
    <location>
        <begin position="508"/>
        <end position="529"/>
    </location>
</feature>
<feature type="transmembrane region" description="Helical" evidence="8">
    <location>
        <begin position="74"/>
        <end position="94"/>
    </location>
</feature>
<dbReference type="GO" id="GO:0022857">
    <property type="term" value="F:transmembrane transporter activity"/>
    <property type="evidence" value="ECO:0007669"/>
    <property type="project" value="InterPro"/>
</dbReference>
<evidence type="ECO:0000256" key="3">
    <source>
        <dbReference type="ARBA" id="ARBA00022475"/>
    </source>
</evidence>
<feature type="transmembrane region" description="Helical" evidence="8">
    <location>
        <begin position="440"/>
        <end position="469"/>
    </location>
</feature>
<evidence type="ECO:0000256" key="1">
    <source>
        <dbReference type="ARBA" id="ARBA00004651"/>
    </source>
</evidence>
<feature type="region of interest" description="Disordered" evidence="7">
    <location>
        <begin position="1"/>
        <end position="22"/>
    </location>
</feature>
<evidence type="ECO:0000313" key="10">
    <source>
        <dbReference type="Proteomes" id="UP000183275"/>
    </source>
</evidence>
<feature type="transmembrane region" description="Helical" evidence="8">
    <location>
        <begin position="289"/>
        <end position="309"/>
    </location>
</feature>
<keyword evidence="2" id="KW-0813">Transport</keyword>
<accession>A0A1I0QHN6</accession>
<evidence type="ECO:0000256" key="4">
    <source>
        <dbReference type="ARBA" id="ARBA00022692"/>
    </source>
</evidence>
<feature type="transmembrane region" description="Helical" evidence="8">
    <location>
        <begin position="481"/>
        <end position="502"/>
    </location>
</feature>
<dbReference type="PANTHER" id="PTHR30047:SF7">
    <property type="entry name" value="HIGH-AFFINITY CHOLINE TRANSPORT PROTEIN"/>
    <property type="match status" value="1"/>
</dbReference>
<feature type="transmembrane region" description="Helical" evidence="8">
    <location>
        <begin position="379"/>
        <end position="396"/>
    </location>
</feature>
<dbReference type="GO" id="GO:0005886">
    <property type="term" value="C:plasma membrane"/>
    <property type="evidence" value="ECO:0007669"/>
    <property type="project" value="UniProtKB-SubCell"/>
</dbReference>
<keyword evidence="10" id="KW-1185">Reference proteome</keyword>
<dbReference type="STRING" id="1202768.SAMN05216285_3544"/>
<feature type="transmembrane region" description="Helical" evidence="8">
    <location>
        <begin position="36"/>
        <end position="54"/>
    </location>
</feature>
<feature type="transmembrane region" description="Helical" evidence="8">
    <location>
        <begin position="257"/>
        <end position="277"/>
    </location>
</feature>
<dbReference type="PANTHER" id="PTHR30047">
    <property type="entry name" value="HIGH-AFFINITY CHOLINE TRANSPORT PROTEIN-RELATED"/>
    <property type="match status" value="1"/>
</dbReference>
<sequence length="555" mass="59047">MSDRDREGGVESGGDEDGTRDEDGAIRTFFDELDPVVFGIGFVVAVLVVAAFLFRENRTLEVMEGTNEFLWTSFGWAYLVSMFALVAFVLYLIFGPWGNIKLGEADEDPEFSFLAYFAMLYSAGIAAGIVFWGPAEAIFHYSTPSPFSGAEAESTAAAVSALQYTFFHWGLSAWSAYVIVAIPIAYFAYRRDAPMRISTIIAPIVGFDNLESPWAKLVDVLAVFATIGGIATTLGLVGNQFLVGLEYAGGITFGDAGTVLVITGLTVAFTISVALGVERGIRRVSYFNMALFALLTGAAFVLGPTVYIMTVGTQALGGYVNEFVSMSLYMGAAETGGQGADAGFVGAWTIFYWAWWFSWAPFVGLFIARISRGRTVRQVAATGVVASTAVTIPWFATMGGTSIFLQSTGQADILGTLEAWGFEEAVAGYPLFEALPAGEVLTVLFLVLVTTFFVTSADSSTLALGMLTTGGKRQPSTINRVIWGGLMGALASLLMVAGGTAALQQAAIIAGGPFAIITLLAVGVMIWVFGSRRAVFLREEDRSSAPTGQATPEDD</sequence>
<evidence type="ECO:0000256" key="7">
    <source>
        <dbReference type="SAM" id="MobiDB-lite"/>
    </source>
</evidence>
<name>A0A1I0QHN6_9EURY</name>
<keyword evidence="5 8" id="KW-1133">Transmembrane helix</keyword>
<dbReference type="InterPro" id="IPR018093">
    <property type="entry name" value="BCCT_CS"/>
</dbReference>
<dbReference type="eggNOG" id="arCOG04540">
    <property type="taxonomic scope" value="Archaea"/>
</dbReference>
<protein>
    <submittedName>
        <fullName evidence="9">Glycine betaine transporter</fullName>
    </submittedName>
</protein>
<evidence type="ECO:0000256" key="6">
    <source>
        <dbReference type="ARBA" id="ARBA00023136"/>
    </source>
</evidence>
<dbReference type="NCBIfam" id="TIGR00842">
    <property type="entry name" value="bcct"/>
    <property type="match status" value="1"/>
</dbReference>
<feature type="transmembrane region" description="Helical" evidence="8">
    <location>
        <begin position="350"/>
        <end position="367"/>
    </location>
</feature>
<evidence type="ECO:0000256" key="5">
    <source>
        <dbReference type="ARBA" id="ARBA00022989"/>
    </source>
</evidence>
<dbReference type="EMBL" id="FOIS01000004">
    <property type="protein sequence ID" value="SEW26138.1"/>
    <property type="molecule type" value="Genomic_DNA"/>
</dbReference>
<dbReference type="Pfam" id="PF02028">
    <property type="entry name" value="BCCT"/>
    <property type="match status" value="1"/>
</dbReference>
<dbReference type="Proteomes" id="UP000183275">
    <property type="component" value="Unassembled WGS sequence"/>
</dbReference>